<feature type="transmembrane region" description="Helical" evidence="8">
    <location>
        <begin position="143"/>
        <end position="160"/>
    </location>
</feature>
<evidence type="ECO:0008006" key="12">
    <source>
        <dbReference type="Google" id="ProtNLM"/>
    </source>
</evidence>
<dbReference type="OrthoDB" id="509138at2759"/>
<feature type="transmembrane region" description="Helical" evidence="8">
    <location>
        <begin position="269"/>
        <end position="291"/>
    </location>
</feature>
<dbReference type="AlphaFoldDB" id="A0A2I0U4G9"/>
<keyword evidence="5 8" id="KW-1133">Transmembrane helix</keyword>
<feature type="signal peptide" evidence="9">
    <location>
        <begin position="1"/>
        <end position="28"/>
    </location>
</feature>
<evidence type="ECO:0000256" key="8">
    <source>
        <dbReference type="SAM" id="Phobius"/>
    </source>
</evidence>
<accession>A0A2I0U4G9</accession>
<keyword evidence="6 8" id="KW-0472">Membrane</keyword>
<feature type="chain" id="PRO_5014144517" description="Nuclear envelope integral membrane protein 1" evidence="9">
    <location>
        <begin position="29"/>
        <end position="447"/>
    </location>
</feature>
<evidence type="ECO:0000313" key="11">
    <source>
        <dbReference type="Proteomes" id="UP000233556"/>
    </source>
</evidence>
<gene>
    <name evidence="10" type="ORF">llap_8787</name>
</gene>
<keyword evidence="3 8" id="KW-0812">Transmembrane</keyword>
<protein>
    <recommendedName>
        <fullName evidence="12">Nuclear envelope integral membrane protein 1</fullName>
    </recommendedName>
</protein>
<proteinExistence type="inferred from homology"/>
<evidence type="ECO:0000256" key="5">
    <source>
        <dbReference type="ARBA" id="ARBA00022989"/>
    </source>
</evidence>
<organism evidence="10 11">
    <name type="scientific">Limosa lapponica baueri</name>
    <dbReference type="NCBI Taxonomy" id="1758121"/>
    <lineage>
        <taxon>Eukaryota</taxon>
        <taxon>Metazoa</taxon>
        <taxon>Chordata</taxon>
        <taxon>Craniata</taxon>
        <taxon>Vertebrata</taxon>
        <taxon>Euteleostomi</taxon>
        <taxon>Archelosauria</taxon>
        <taxon>Archosauria</taxon>
        <taxon>Dinosauria</taxon>
        <taxon>Saurischia</taxon>
        <taxon>Theropoda</taxon>
        <taxon>Coelurosauria</taxon>
        <taxon>Aves</taxon>
        <taxon>Neognathae</taxon>
        <taxon>Neoaves</taxon>
        <taxon>Charadriiformes</taxon>
        <taxon>Scolopacidae</taxon>
        <taxon>Limosa</taxon>
    </lineage>
</organism>
<dbReference type="InterPro" id="IPR019358">
    <property type="entry name" value="NEMP_fam"/>
</dbReference>
<dbReference type="GO" id="GO:0005637">
    <property type="term" value="C:nuclear inner membrane"/>
    <property type="evidence" value="ECO:0007669"/>
    <property type="project" value="UniProtKB-SubCell"/>
</dbReference>
<evidence type="ECO:0000256" key="4">
    <source>
        <dbReference type="ARBA" id="ARBA00022729"/>
    </source>
</evidence>
<evidence type="ECO:0000256" key="1">
    <source>
        <dbReference type="ARBA" id="ARBA00004575"/>
    </source>
</evidence>
<feature type="transmembrane region" description="Helical" evidence="8">
    <location>
        <begin position="197"/>
        <end position="216"/>
    </location>
</feature>
<evidence type="ECO:0000256" key="6">
    <source>
        <dbReference type="ARBA" id="ARBA00023136"/>
    </source>
</evidence>
<comment type="subcellular location">
    <subcellularLocation>
        <location evidence="1">Nucleus inner membrane</location>
        <topology evidence="1">Multi-pass membrane protein</topology>
        <orientation evidence="1">Nucleoplasmic side</orientation>
    </subcellularLocation>
</comment>
<name>A0A2I0U4G9_LIMLA</name>
<keyword evidence="7" id="KW-0539">Nucleus</keyword>
<comment type="similarity">
    <text evidence="2">Belongs to the NEMP family.</text>
</comment>
<reference evidence="11" key="1">
    <citation type="submission" date="2017-11" db="EMBL/GenBank/DDBJ databases">
        <authorList>
            <person name="Lima N.C."/>
            <person name="Parody-Merino A.M."/>
            <person name="Battley P.F."/>
            <person name="Fidler A.E."/>
            <person name="Prosdocimi F."/>
        </authorList>
    </citation>
    <scope>NUCLEOTIDE SEQUENCE [LARGE SCALE GENOMIC DNA]</scope>
</reference>
<feature type="transmembrane region" description="Helical" evidence="8">
    <location>
        <begin position="165"/>
        <end position="185"/>
    </location>
</feature>
<evidence type="ECO:0000256" key="7">
    <source>
        <dbReference type="ARBA" id="ARBA00023242"/>
    </source>
</evidence>
<feature type="transmembrane region" description="Helical" evidence="8">
    <location>
        <begin position="228"/>
        <end position="249"/>
    </location>
</feature>
<evidence type="ECO:0000313" key="10">
    <source>
        <dbReference type="EMBL" id="PKU40915.1"/>
    </source>
</evidence>
<keyword evidence="4 9" id="KW-0732">Signal</keyword>
<dbReference type="Pfam" id="PF10225">
    <property type="entry name" value="NEMP"/>
    <property type="match status" value="1"/>
</dbReference>
<dbReference type="Proteomes" id="UP000233556">
    <property type="component" value="Unassembled WGS sequence"/>
</dbReference>
<keyword evidence="11" id="KW-1185">Reference proteome</keyword>
<evidence type="ECO:0000256" key="9">
    <source>
        <dbReference type="SAM" id="SignalP"/>
    </source>
</evidence>
<dbReference type="PANTHER" id="PTHR13598:SF2">
    <property type="entry name" value="NUCLEAR ENVELOPE INTEGRAL MEMBRANE PROTEIN 1"/>
    <property type="match status" value="1"/>
</dbReference>
<evidence type="ECO:0000256" key="3">
    <source>
        <dbReference type="ARBA" id="ARBA00022692"/>
    </source>
</evidence>
<dbReference type="EMBL" id="KZ506189">
    <property type="protein sequence ID" value="PKU40915.1"/>
    <property type="molecule type" value="Genomic_DNA"/>
</dbReference>
<sequence>MKPAPGRRRFLGTLVLLLLPTSLGGAGGRELVLPLYEGHVYHLETPHHFCYTNTRLPQWHDIWTRMQIRVNSSRMIRVTQVDSEEELEKFNVWNIVLSFLKEKLNDTSIDVDLYSNKTCLKVEVLEAGTTYCVVLFRRFDPKLFLVFFLGLFLFFCGDMLSRSQLFYYSAGISFGLLASLLILVYMMSKVMPKKSPVYFLLVGGWSFSLYLLQLIFKNLREICKFYWQYLLGYLLLVGFVSFGVCYRYGPLENERSISLLSWALQLLGLLLMYSGIQIHPIALALVVVAICTKNLDYPVQWAFAAYSPGSWGSCPGWTGSNWCCCAGRRMQSARRGPSPPRLLTEEEYRVQGEVETRKALEELRNYCRSPDFSAWTAVSRIQSPKRFADFVGGACHVTPNEVSVHEREYGLGGIFLEDQLFEEEEDDDCFERNHTSYSLTHNHLDAD</sequence>
<evidence type="ECO:0000256" key="2">
    <source>
        <dbReference type="ARBA" id="ARBA00005748"/>
    </source>
</evidence>
<dbReference type="PANTHER" id="PTHR13598">
    <property type="entry name" value="AT07567P-RELATED"/>
    <property type="match status" value="1"/>
</dbReference>
<reference evidence="11" key="2">
    <citation type="submission" date="2017-12" db="EMBL/GenBank/DDBJ databases">
        <title>Genome sequence of the Bar-tailed Godwit (Limosa lapponica baueri).</title>
        <authorList>
            <person name="Lima N.C.B."/>
            <person name="Parody-Merino A.M."/>
            <person name="Battley P.F."/>
            <person name="Fidler A.E."/>
            <person name="Prosdocimi F."/>
        </authorList>
    </citation>
    <scope>NUCLEOTIDE SEQUENCE [LARGE SCALE GENOMIC DNA]</scope>
</reference>